<dbReference type="EC" id="2.5.1.9" evidence="2"/>
<dbReference type="PROSITE" id="PS51177">
    <property type="entry name" value="LUMAZINE_BIND"/>
    <property type="match status" value="2"/>
</dbReference>
<dbReference type="CDD" id="cd00402">
    <property type="entry name" value="Riboflavin_synthase_like"/>
    <property type="match status" value="1"/>
</dbReference>
<dbReference type="GO" id="GO:0009231">
    <property type="term" value="P:riboflavin biosynthetic process"/>
    <property type="evidence" value="ECO:0007669"/>
    <property type="project" value="TreeGrafter"/>
</dbReference>
<dbReference type="NCBIfam" id="NF009566">
    <property type="entry name" value="PRK13020.1"/>
    <property type="match status" value="1"/>
</dbReference>
<reference evidence="6" key="1">
    <citation type="submission" date="2017-09" db="EMBL/GenBank/DDBJ databases">
        <title>Depth-based differentiation of microbial function through sediment-hosted aquifers and enrichment of novel symbionts in the deep terrestrial subsurface.</title>
        <authorList>
            <person name="Probst A.J."/>
            <person name="Ladd B."/>
            <person name="Jarett J.K."/>
            <person name="Geller-Mcgrath D.E."/>
            <person name="Sieber C.M.K."/>
            <person name="Emerson J.B."/>
            <person name="Anantharaman K."/>
            <person name="Thomas B.C."/>
            <person name="Malmstrom R."/>
            <person name="Stieglmeier M."/>
            <person name="Klingl A."/>
            <person name="Woyke T."/>
            <person name="Ryan C.M."/>
            <person name="Banfield J.F."/>
        </authorList>
    </citation>
    <scope>NUCLEOTIDE SEQUENCE [LARGE SCALE GENOMIC DNA]</scope>
</reference>
<gene>
    <name evidence="5" type="ORF">CO057_01690</name>
</gene>
<dbReference type="InterPro" id="IPR017938">
    <property type="entry name" value="Riboflavin_synthase-like_b-brl"/>
</dbReference>
<dbReference type="GO" id="GO:0004746">
    <property type="term" value="F:riboflavin synthase activity"/>
    <property type="evidence" value="ECO:0007669"/>
    <property type="project" value="UniProtKB-UniRule"/>
</dbReference>
<dbReference type="PIRSF" id="PIRSF000498">
    <property type="entry name" value="Riboflavin_syn_A"/>
    <property type="match status" value="1"/>
</dbReference>
<dbReference type="EMBL" id="PFSI01000028">
    <property type="protein sequence ID" value="PJC24641.1"/>
    <property type="molecule type" value="Genomic_DNA"/>
</dbReference>
<feature type="domain" description="Lumazine-binding" evidence="4">
    <location>
        <begin position="1"/>
        <end position="100"/>
    </location>
</feature>
<sequence length="218" mass="24055">MFTGIVRGMGDVISRRERDRLITFEIDAHNFAGGFFHRSKIGASVSISGVCLSVAERKGTVLTFDVMEESLIKTTLDSLYPGDKINIEPSFKAGDDVGGHILSGHVIDSAEIIEIEIRGDVTVMTFKHDPAWTAYIFEKGFIALDGCSLTIVDADDLTSTFKVHLIPETMRRTTFGLKKKGDSVNLEIDSRIQAIVETARRMKVAEDSALDDHYQGLN</sequence>
<dbReference type="AlphaFoldDB" id="A0A2M8EPL9"/>
<feature type="domain" description="Lumazine-binding" evidence="4">
    <location>
        <begin position="101"/>
        <end position="199"/>
    </location>
</feature>
<evidence type="ECO:0000256" key="1">
    <source>
        <dbReference type="ARBA" id="ARBA00022737"/>
    </source>
</evidence>
<dbReference type="Proteomes" id="UP000230251">
    <property type="component" value="Unassembled WGS sequence"/>
</dbReference>
<evidence type="ECO:0000313" key="6">
    <source>
        <dbReference type="Proteomes" id="UP000230251"/>
    </source>
</evidence>
<dbReference type="InterPro" id="IPR026017">
    <property type="entry name" value="Lumazine-bd_dom"/>
</dbReference>
<organism evidence="5 6">
    <name type="scientific">Candidatus Uhrbacteria bacterium CG_4_9_14_0_2_um_filter_41_50</name>
    <dbReference type="NCBI Taxonomy" id="1975031"/>
    <lineage>
        <taxon>Bacteria</taxon>
        <taxon>Candidatus Uhriibacteriota</taxon>
    </lineage>
</organism>
<dbReference type="Pfam" id="PF00677">
    <property type="entry name" value="Lum_binding"/>
    <property type="match status" value="2"/>
</dbReference>
<evidence type="ECO:0000313" key="5">
    <source>
        <dbReference type="EMBL" id="PJC24641.1"/>
    </source>
</evidence>
<proteinExistence type="predicted"/>
<dbReference type="InterPro" id="IPR023366">
    <property type="entry name" value="ATP_synth_asu-like_sf"/>
</dbReference>
<dbReference type="SUPFAM" id="SSF63380">
    <property type="entry name" value="Riboflavin synthase domain-like"/>
    <property type="match status" value="2"/>
</dbReference>
<keyword evidence="1" id="KW-0677">Repeat</keyword>
<comment type="caution">
    <text evidence="5">The sequence shown here is derived from an EMBL/GenBank/DDBJ whole genome shotgun (WGS) entry which is preliminary data.</text>
</comment>
<dbReference type="Gene3D" id="2.40.30.20">
    <property type="match status" value="2"/>
</dbReference>
<dbReference type="NCBIfam" id="TIGR00187">
    <property type="entry name" value="ribE"/>
    <property type="match status" value="1"/>
</dbReference>
<protein>
    <recommendedName>
        <fullName evidence="2">Riboflavin synthase</fullName>
        <ecNumber evidence="2">2.5.1.9</ecNumber>
    </recommendedName>
</protein>
<dbReference type="PANTHER" id="PTHR21098:SF0">
    <property type="entry name" value="RIBOFLAVIN SYNTHASE"/>
    <property type="match status" value="1"/>
</dbReference>
<dbReference type="NCBIfam" id="NF006767">
    <property type="entry name" value="PRK09289.1"/>
    <property type="match status" value="1"/>
</dbReference>
<dbReference type="PANTHER" id="PTHR21098">
    <property type="entry name" value="RIBOFLAVIN SYNTHASE ALPHA CHAIN"/>
    <property type="match status" value="1"/>
</dbReference>
<evidence type="ECO:0000256" key="3">
    <source>
        <dbReference type="PROSITE-ProRule" id="PRU00524"/>
    </source>
</evidence>
<name>A0A2M8EPL9_9BACT</name>
<evidence type="ECO:0000256" key="2">
    <source>
        <dbReference type="NCBIfam" id="TIGR00187"/>
    </source>
</evidence>
<accession>A0A2M8EPL9</accession>
<evidence type="ECO:0000259" key="4">
    <source>
        <dbReference type="PROSITE" id="PS51177"/>
    </source>
</evidence>
<feature type="repeat" description="Lumazine-binding" evidence="3">
    <location>
        <begin position="101"/>
        <end position="199"/>
    </location>
</feature>
<feature type="repeat" description="Lumazine-binding" evidence="3">
    <location>
        <begin position="1"/>
        <end position="100"/>
    </location>
</feature>
<dbReference type="InterPro" id="IPR001783">
    <property type="entry name" value="Lumazine-bd"/>
</dbReference>